<dbReference type="OrthoDB" id="10036779at2759"/>
<protein>
    <recommendedName>
        <fullName evidence="3">SMCHD1 ribosomal S5 domain-containing protein</fullName>
    </recommendedName>
</protein>
<dbReference type="Pfam" id="PF22899">
    <property type="entry name" value="SMCHD1_S5"/>
    <property type="match status" value="1"/>
</dbReference>
<feature type="region of interest" description="Disordered" evidence="2">
    <location>
        <begin position="2174"/>
        <end position="2202"/>
    </location>
</feature>
<feature type="compositionally biased region" description="Gly residues" evidence="2">
    <location>
        <begin position="947"/>
        <end position="956"/>
    </location>
</feature>
<dbReference type="PANTHER" id="PTHR22640">
    <property type="entry name" value="STRUCTURAL MAINTENANCE OF CHROMOSOMES FLEXIBLE HINGE DOMAIN-CONTAINING PROTEIN 1"/>
    <property type="match status" value="1"/>
</dbReference>
<feature type="compositionally biased region" description="Gly residues" evidence="2">
    <location>
        <begin position="2445"/>
        <end position="2466"/>
    </location>
</feature>
<dbReference type="InParanoid" id="A0A2V0PHM8"/>
<feature type="compositionally biased region" description="Low complexity" evidence="2">
    <location>
        <begin position="879"/>
        <end position="890"/>
    </location>
</feature>
<dbReference type="InterPro" id="IPR038892">
    <property type="entry name" value="SMCHD1"/>
</dbReference>
<feature type="compositionally biased region" description="Gly residues" evidence="2">
    <location>
        <begin position="2537"/>
        <end position="2560"/>
    </location>
</feature>
<dbReference type="InterPro" id="IPR036890">
    <property type="entry name" value="HATPase_C_sf"/>
</dbReference>
<proteinExistence type="predicted"/>
<comment type="caution">
    <text evidence="4">The sequence shown here is derived from an EMBL/GenBank/DDBJ whole genome shotgun (WGS) entry which is preliminary data.</text>
</comment>
<feature type="region of interest" description="Disordered" evidence="2">
    <location>
        <begin position="1130"/>
        <end position="1166"/>
    </location>
</feature>
<evidence type="ECO:0000256" key="2">
    <source>
        <dbReference type="SAM" id="MobiDB-lite"/>
    </source>
</evidence>
<feature type="region of interest" description="Disordered" evidence="2">
    <location>
        <begin position="1369"/>
        <end position="1391"/>
    </location>
</feature>
<dbReference type="InterPro" id="IPR055109">
    <property type="entry name" value="SMCHD1_S5"/>
</dbReference>
<name>A0A2V0PHM8_9CHLO</name>
<keyword evidence="5" id="KW-1185">Reference proteome</keyword>
<feature type="compositionally biased region" description="Gly residues" evidence="2">
    <location>
        <begin position="24"/>
        <end position="33"/>
    </location>
</feature>
<dbReference type="GO" id="GO:0051276">
    <property type="term" value="P:chromosome organization"/>
    <property type="evidence" value="ECO:0007669"/>
    <property type="project" value="InterPro"/>
</dbReference>
<organism evidence="4 5">
    <name type="scientific">Raphidocelis subcapitata</name>
    <dbReference type="NCBI Taxonomy" id="307507"/>
    <lineage>
        <taxon>Eukaryota</taxon>
        <taxon>Viridiplantae</taxon>
        <taxon>Chlorophyta</taxon>
        <taxon>core chlorophytes</taxon>
        <taxon>Chlorophyceae</taxon>
        <taxon>CS clade</taxon>
        <taxon>Sphaeropleales</taxon>
        <taxon>Selenastraceae</taxon>
        <taxon>Raphidocelis</taxon>
    </lineage>
</organism>
<feature type="compositionally biased region" description="Low complexity" evidence="2">
    <location>
        <begin position="2526"/>
        <end position="2536"/>
    </location>
</feature>
<dbReference type="EMBL" id="BDRX01000099">
    <property type="protein sequence ID" value="GBF97420.1"/>
    <property type="molecule type" value="Genomic_DNA"/>
</dbReference>
<feature type="region of interest" description="Disordered" evidence="2">
    <location>
        <begin position="1201"/>
        <end position="1265"/>
    </location>
</feature>
<feature type="coiled-coil region" evidence="1">
    <location>
        <begin position="2114"/>
        <end position="2152"/>
    </location>
</feature>
<dbReference type="Pfam" id="PF13589">
    <property type="entry name" value="HATPase_c_3"/>
    <property type="match status" value="1"/>
</dbReference>
<feature type="compositionally biased region" description="Gly residues" evidence="2">
    <location>
        <begin position="2566"/>
        <end position="2576"/>
    </location>
</feature>
<feature type="compositionally biased region" description="Gly residues" evidence="2">
    <location>
        <begin position="1212"/>
        <end position="1232"/>
    </location>
</feature>
<evidence type="ECO:0000259" key="3">
    <source>
        <dbReference type="Pfam" id="PF22899"/>
    </source>
</evidence>
<dbReference type="SUPFAM" id="SSF75553">
    <property type="entry name" value="Smc hinge domain"/>
    <property type="match status" value="1"/>
</dbReference>
<feature type="region of interest" description="Disordered" evidence="2">
    <location>
        <begin position="797"/>
        <end position="969"/>
    </location>
</feature>
<reference evidence="4 5" key="1">
    <citation type="journal article" date="2018" name="Sci. Rep.">
        <title>Raphidocelis subcapitata (=Pseudokirchneriella subcapitata) provides an insight into genome evolution and environmental adaptations in the Sphaeropleales.</title>
        <authorList>
            <person name="Suzuki S."/>
            <person name="Yamaguchi H."/>
            <person name="Nakajima N."/>
            <person name="Kawachi M."/>
        </authorList>
    </citation>
    <scope>NUCLEOTIDE SEQUENCE [LARGE SCALE GENOMIC DNA]</scope>
    <source>
        <strain evidence="4 5">NIES-35</strain>
    </source>
</reference>
<gene>
    <name evidence="4" type="ORF">Rsub_09586</name>
</gene>
<dbReference type="PANTHER" id="PTHR22640:SF2">
    <property type="entry name" value="STRUCTURAL MAINTENANCE OF CHROMOSOMES FLEXIBLE HINGE DOMAIN-CONTAINING PROTEIN 1"/>
    <property type="match status" value="1"/>
</dbReference>
<feature type="domain" description="SMCHD1 ribosomal S5" evidence="3">
    <location>
        <begin position="389"/>
        <end position="603"/>
    </location>
</feature>
<dbReference type="InterPro" id="IPR036277">
    <property type="entry name" value="SMC_hinge_sf"/>
</dbReference>
<feature type="compositionally biased region" description="Low complexity" evidence="2">
    <location>
        <begin position="911"/>
        <end position="923"/>
    </location>
</feature>
<dbReference type="GO" id="GO:0005524">
    <property type="term" value="F:ATP binding"/>
    <property type="evidence" value="ECO:0007669"/>
    <property type="project" value="InterPro"/>
</dbReference>
<evidence type="ECO:0000313" key="4">
    <source>
        <dbReference type="EMBL" id="GBF97420.1"/>
    </source>
</evidence>
<accession>A0A2V0PHM8</accession>
<keyword evidence="1" id="KW-0175">Coiled coil</keyword>
<evidence type="ECO:0000313" key="5">
    <source>
        <dbReference type="Proteomes" id="UP000247498"/>
    </source>
</evidence>
<dbReference type="Proteomes" id="UP000247498">
    <property type="component" value="Unassembled WGS sequence"/>
</dbReference>
<dbReference type="SUPFAM" id="SSF55874">
    <property type="entry name" value="ATPase domain of HSP90 chaperone/DNA topoisomerase II/histidine kinase"/>
    <property type="match status" value="1"/>
</dbReference>
<feature type="region of interest" description="Disordered" evidence="2">
    <location>
        <begin position="2438"/>
        <end position="2599"/>
    </location>
</feature>
<sequence>MENDSLKSGAMLQFSDKPPPGSAPPGGSGGGSGQVYRERVCFNPHPKTLTMAGDYEYFAAQGHHPLAFALAELVDNALRATKGNTSRPRSIVVSLVVDDTASRGLVAVRDNGVGMTPQELNNWAVMNLSMEDRGLLDGGAQQPAGSRYLSGDIRRAASGEGVVHGDLGGRSVCCPAGYFGVGSKNAAFYLGRTVKVATRPQGGSHVHELCIRGDELERRFKAGEAVYEEDMVHRPPGATAGAAGGAGQSAPADVEEGFRPASGWLSEELGGAEAGAPAGASFTRVVVGDLKPDVLAALADPEAALGVLRDLAHLYHYYIHGPGGNACITPEAREQQRQAYQLPGGEALPDIVVELLGDGCGAPCAVGAPLDGALAQGVRWRSRLADVDDDLETRYLRAARATMEFTLSVQGMGVVEGVLWYFPFENDQETVPMDDATRCRMALTAAAGAGAASQGVARAALATLNPTQLAGGGGGTQRGGGAAGSGKLVSAEQEMQDAVTARLLQASPLFEAFWQGRLIPGACVQSLPFIDAVRAKRSAAARDVLPDEVFGRIRGALFFGPGWRVTRNKLMFRDNLSQQLADAVPGDRHLERHLREWLTECHSTLDRSVRFEGMFNQAAQAQARRELGEDVTLFERIHDGLAAVAKGDTVRLATKPALVGRVLWFLVPRVVHGEGCYSHGKVTVSALPAEVFGDNCRHTWPIRRIEGVVTKAELSEHVGKELAKLPSSLRIEPLKLASGGVLQLAAGATLPESTAEVVSGTGQRLSRALYSGHRQSLRVVQTLYYLGPGTWEGTQQEDAATAGDKAAPGLAGAAGEGEPAADGGDEAAAAAAAPAEGASGKGKSGGGGGGRKGRKRKQDAQAEEAAGGDAEGGGRKRQAAAAAAAPDAGDGQSGKGRGKGRGGRRGREETQAAQADAGAAAAGGSEGGDAEAGGKGREVSAPPEPGSGSGKGGGANLSGSGSQELSPLPPGAEVVLRVENKSPSYDLFAFQKLKGGLLRAGRYLLEYSLLPELPGGRTLGRRVRLQAAPGPAASFDLLGEGRAAAQARPLLLGEALPPLRLAFRDAVGNAAGRPPAAGAVTLEVLCGPLHAGGALVHDLRAEAAIKLDEDSSELVVEGLRIVGQPGDGGSGCANRGISVLRPPQPAGEGGGASQSGAQRETRGGAAAPVAPAELFLAVHAEGMVSQGFPLRLRPGAPASVELLPGHPFGSGEASGGGGAAGGGGGGGGGGEAAAGESDVVASTPLDGQAAPAKSPPPSGSRAAAAPALAAVATSGDELGEFRVRVLDAWGNATAPTAELPFQVAVASDGLEPQQALFPVDARGVGVVSGLKAQRAYGAPEGSQPAGVGGDPLAQPHALAVWPQVEGLPAPRGLEPSAAGGGGEGGAPAASLASEEDEALAVAVVAQSAYGPAIAAALTAPPRALRAVLGVLPSMLPAQLVVLHQGEPLQMLEEPGGDDGEATLVWVLAGRPGLAAGGVVEGLALRCLDEVGRPAVAVKGKLQVSWAKGSNKRGLGGEDVRLPPLQLPEVAGEPLQATARFTADPRGPWPKLELEVVLRITASPAPAASWSVSLVEYGADAGRGGGERDLSQVECGQPFYLEVQALDRFSNKCSLPPEARPELRVTAVHESPGAPLQLDNNSKWSQTQAGCDACVVKLFLAGPVGAVRLAVRDEAGPEGGSLLAPDELTVTLAPGPPAALAFDGPSQLQCGTRGVLGDLRLRAVDAWANLAESAAFEVALNGCALPADDAAAAAAKVAAAGSNRAKVKGGAAVFKGVKLSADAPGAYVLRASSATRKVAVSDALVTVQVVQHNFVSGLEVAAAGLPQAGAVVGAAHAIAVEVRTEDGGPLPWDAAAAGLQLRLEPAGGEGGGGGAPRAEAAVLLPDEDATRAAAGSGASSGAVCFVTPELVAAGRYRLTAQYTETRPELLGALPKADRLVRSPTAEFALAPGPPEAVALEGPSAGAGAATVGNGGEPGQRRILKAAAAQLRDAHGNAVPLAGVRLKLRLKPAARDGDGRAGAGGAPPELECESGALNAETDERGRAFFGDVLVRAGTGSVDAAGGGGGGGLELELLLSAQLPGQSGDGRRGKPSWAVAWRCGVLFTDDAARAETLRALQSERDALQQRLSALRERLQDAARRADGSRKEAKAAVRTAERCARQLGLRELPATSGQAAAALQARRDEAAAEAQQRPPLPASYGPPTSGMTQAIQRCLVSGDADVVGVFAQLVTVEDRRLAEVLSAAYLAAMQVVVVKTYECIARLREGLGTASGAPTPSMLSYTLIQPFSPETEGRAAARAVMRGASDLARRLAADATDGADDALPLVLPHTRMLAAMQERGHQPPRGADLAVDAWPPGCLGFAVNLLRPAVRGHRATVMYAQLGRSLVFEGMEQAARYRQLVTQVLRSSMADVFTLDGQKISGRGVVVGSSFRVPPLEETHFRFGSRGGGGGGGEGGGGEGAEGGGLSAQQEEAWQALVSALQQREAAEAEAERAGGGGGGGGADGGEGEEAEVRQRLEELNEQIKQQQQGQEQGQGQRAGGGGRGGRSGGKRGSGAGLDGGEADAGDGGGGGGGGAEDAEERGAGGKGGAGKGGKRRRT</sequence>
<evidence type="ECO:0000256" key="1">
    <source>
        <dbReference type="SAM" id="Coils"/>
    </source>
</evidence>
<feature type="compositionally biased region" description="Gly residues" evidence="2">
    <location>
        <begin position="2494"/>
        <end position="2505"/>
    </location>
</feature>
<feature type="region of interest" description="Disordered" evidence="2">
    <location>
        <begin position="1"/>
        <end position="36"/>
    </location>
</feature>
<feature type="compositionally biased region" description="Gly residues" evidence="2">
    <location>
        <begin position="839"/>
        <end position="850"/>
    </location>
</feature>
<dbReference type="Gene3D" id="3.30.565.10">
    <property type="entry name" value="Histidine kinase-like ATPase, C-terminal domain"/>
    <property type="match status" value="1"/>
</dbReference>
<dbReference type="GO" id="GO:0005694">
    <property type="term" value="C:chromosome"/>
    <property type="evidence" value="ECO:0007669"/>
    <property type="project" value="InterPro"/>
</dbReference>
<feature type="compositionally biased region" description="Low complexity" evidence="2">
    <location>
        <begin position="802"/>
        <end position="838"/>
    </location>
</feature>
<dbReference type="GO" id="GO:0006302">
    <property type="term" value="P:double-strand break repair"/>
    <property type="evidence" value="ECO:0007669"/>
    <property type="project" value="InterPro"/>
</dbReference>